<reference evidence="2" key="1">
    <citation type="submission" date="2023-03" db="EMBL/GenBank/DDBJ databases">
        <authorList>
            <person name="Julca I."/>
        </authorList>
    </citation>
    <scope>NUCLEOTIDE SEQUENCE</scope>
</reference>
<dbReference type="EMBL" id="OX459118">
    <property type="protein sequence ID" value="CAI9090851.1"/>
    <property type="molecule type" value="Genomic_DNA"/>
</dbReference>
<sequence length="266" mass="31495">MVVIDRPQFSTASTGRRPSPDDNETLVKFQERQKQKRNDRRSRKEKTLTRPSDPEDEREEYPKNYRKGPNPHDEERLAEIEAELKKELHDLIDEEEACRTLTLLKKKKDKHKVPGKGEAEGRRETSGHEASQIEFSATPGATFWDSFGRAYPAFYTALEQFAKEHRCKKQSRDQHRQGSPSVELLSKKDWDPPLRGNVHSRLGPRAFLEMSYRDHHYTYRDTRHPWYGRSHYDDLQQKEHSMTGEPWKPKHLHSRVNVKNDRNDRR</sequence>
<organism evidence="2 3">
    <name type="scientific">Oldenlandia corymbosa var. corymbosa</name>
    <dbReference type="NCBI Taxonomy" id="529605"/>
    <lineage>
        <taxon>Eukaryota</taxon>
        <taxon>Viridiplantae</taxon>
        <taxon>Streptophyta</taxon>
        <taxon>Embryophyta</taxon>
        <taxon>Tracheophyta</taxon>
        <taxon>Spermatophyta</taxon>
        <taxon>Magnoliopsida</taxon>
        <taxon>eudicotyledons</taxon>
        <taxon>Gunneridae</taxon>
        <taxon>Pentapetalae</taxon>
        <taxon>asterids</taxon>
        <taxon>lamiids</taxon>
        <taxon>Gentianales</taxon>
        <taxon>Rubiaceae</taxon>
        <taxon>Rubioideae</taxon>
        <taxon>Spermacoceae</taxon>
        <taxon>Hedyotis-Oldenlandia complex</taxon>
        <taxon>Oldenlandia</taxon>
    </lineage>
</organism>
<feature type="region of interest" description="Disordered" evidence="1">
    <location>
        <begin position="237"/>
        <end position="266"/>
    </location>
</feature>
<feature type="compositionally biased region" description="Basic residues" evidence="1">
    <location>
        <begin position="105"/>
        <end position="114"/>
    </location>
</feature>
<evidence type="ECO:0000313" key="3">
    <source>
        <dbReference type="Proteomes" id="UP001161247"/>
    </source>
</evidence>
<accession>A0AAV1C5D2</accession>
<dbReference type="Proteomes" id="UP001161247">
    <property type="component" value="Chromosome 1"/>
</dbReference>
<feature type="region of interest" description="Disordered" evidence="1">
    <location>
        <begin position="166"/>
        <end position="200"/>
    </location>
</feature>
<feature type="region of interest" description="Disordered" evidence="1">
    <location>
        <begin position="105"/>
        <end position="135"/>
    </location>
</feature>
<keyword evidence="3" id="KW-1185">Reference proteome</keyword>
<feature type="region of interest" description="Disordered" evidence="1">
    <location>
        <begin position="1"/>
        <end position="75"/>
    </location>
</feature>
<proteinExistence type="predicted"/>
<evidence type="ECO:0000313" key="2">
    <source>
        <dbReference type="EMBL" id="CAI9090851.1"/>
    </source>
</evidence>
<evidence type="ECO:0000256" key="1">
    <source>
        <dbReference type="SAM" id="MobiDB-lite"/>
    </source>
</evidence>
<gene>
    <name evidence="2" type="ORF">OLC1_LOCUS2911</name>
</gene>
<protein>
    <submittedName>
        <fullName evidence="2">OLC1v1025714C1</fullName>
    </submittedName>
</protein>
<name>A0AAV1C5D2_OLDCO</name>
<feature type="compositionally biased region" description="Basic and acidic residues" evidence="1">
    <location>
        <begin position="115"/>
        <end position="127"/>
    </location>
</feature>
<feature type="compositionally biased region" description="Basic residues" evidence="1">
    <location>
        <begin position="34"/>
        <end position="44"/>
    </location>
</feature>
<dbReference type="AlphaFoldDB" id="A0AAV1C5D2"/>